<evidence type="ECO:0000259" key="8">
    <source>
        <dbReference type="PROSITE" id="PS50850"/>
    </source>
</evidence>
<feature type="transmembrane region" description="Helical" evidence="7">
    <location>
        <begin position="138"/>
        <end position="158"/>
    </location>
</feature>
<dbReference type="Gene3D" id="1.20.1250.20">
    <property type="entry name" value="MFS general substrate transporter like domains"/>
    <property type="match status" value="1"/>
</dbReference>
<keyword evidence="2" id="KW-0813">Transport</keyword>
<dbReference type="Gene3D" id="1.20.1720.10">
    <property type="entry name" value="Multidrug resistance protein D"/>
    <property type="match status" value="1"/>
</dbReference>
<evidence type="ECO:0000256" key="2">
    <source>
        <dbReference type="ARBA" id="ARBA00022448"/>
    </source>
</evidence>
<dbReference type="PANTHER" id="PTHR42718:SF46">
    <property type="entry name" value="BLR6921 PROTEIN"/>
    <property type="match status" value="1"/>
</dbReference>
<dbReference type="eggNOG" id="COG2814">
    <property type="taxonomic scope" value="Bacteria"/>
</dbReference>
<dbReference type="AlphaFoldDB" id="A0A085JHA9"/>
<dbReference type="GO" id="GO:0022857">
    <property type="term" value="F:transmembrane transporter activity"/>
    <property type="evidence" value="ECO:0007669"/>
    <property type="project" value="InterPro"/>
</dbReference>
<comment type="caution">
    <text evidence="9">The sequence shown here is derived from an EMBL/GenBank/DDBJ whole genome shotgun (WGS) entry which is preliminary data.</text>
</comment>
<dbReference type="GO" id="GO:0005886">
    <property type="term" value="C:plasma membrane"/>
    <property type="evidence" value="ECO:0007669"/>
    <property type="project" value="UniProtKB-SubCell"/>
</dbReference>
<dbReference type="OrthoDB" id="9812221at2"/>
<proteinExistence type="predicted"/>
<protein>
    <submittedName>
        <fullName evidence="9">MdtD family multidrug transporter</fullName>
    </submittedName>
</protein>
<feature type="transmembrane region" description="Helical" evidence="7">
    <location>
        <begin position="441"/>
        <end position="460"/>
    </location>
</feature>
<feature type="transmembrane region" description="Helical" evidence="7">
    <location>
        <begin position="401"/>
        <end position="421"/>
    </location>
</feature>
<feature type="transmembrane region" description="Helical" evidence="7">
    <location>
        <begin position="362"/>
        <end position="380"/>
    </location>
</feature>
<keyword evidence="3" id="KW-1003">Cell membrane</keyword>
<evidence type="ECO:0000256" key="4">
    <source>
        <dbReference type="ARBA" id="ARBA00022692"/>
    </source>
</evidence>
<dbReference type="InterPro" id="IPR036259">
    <property type="entry name" value="MFS_trans_sf"/>
</dbReference>
<evidence type="ECO:0000313" key="9">
    <source>
        <dbReference type="EMBL" id="KFD19855.1"/>
    </source>
</evidence>
<keyword evidence="4 7" id="KW-0812">Transmembrane</keyword>
<feature type="transmembrane region" description="Helical" evidence="7">
    <location>
        <begin position="305"/>
        <end position="325"/>
    </location>
</feature>
<dbReference type="PRINTS" id="PR01036">
    <property type="entry name" value="TCRTETB"/>
</dbReference>
<dbReference type="RefSeq" id="WP_051170787.1">
    <property type="nucleotide sequence ID" value="NZ_ATMJ01000028.1"/>
</dbReference>
<dbReference type="InterPro" id="IPR011701">
    <property type="entry name" value="MFS"/>
</dbReference>
<gene>
    <name evidence="9" type="primary">mdtD</name>
    <name evidence="9" type="ORF">GTPT_1788</name>
</gene>
<dbReference type="PROSITE" id="PS50850">
    <property type="entry name" value="MFS"/>
    <property type="match status" value="1"/>
</dbReference>
<evidence type="ECO:0000313" key="10">
    <source>
        <dbReference type="Proteomes" id="UP000028602"/>
    </source>
</evidence>
<dbReference type="PANTHER" id="PTHR42718">
    <property type="entry name" value="MAJOR FACILITATOR SUPERFAMILY MULTIDRUG TRANSPORTER MFSC"/>
    <property type="match status" value="1"/>
</dbReference>
<feature type="transmembrane region" description="Helical" evidence="7">
    <location>
        <begin position="234"/>
        <end position="254"/>
    </location>
</feature>
<feature type="transmembrane region" description="Helical" evidence="7">
    <location>
        <begin position="20"/>
        <end position="41"/>
    </location>
</feature>
<feature type="transmembrane region" description="Helical" evidence="7">
    <location>
        <begin position="275"/>
        <end position="299"/>
    </location>
</feature>
<feature type="transmembrane region" description="Helical" evidence="7">
    <location>
        <begin position="337"/>
        <end position="356"/>
    </location>
</feature>
<dbReference type="InterPro" id="IPR020846">
    <property type="entry name" value="MFS_dom"/>
</dbReference>
<evidence type="ECO:0000256" key="5">
    <source>
        <dbReference type="ARBA" id="ARBA00022989"/>
    </source>
</evidence>
<evidence type="ECO:0000256" key="3">
    <source>
        <dbReference type="ARBA" id="ARBA00022475"/>
    </source>
</evidence>
<evidence type="ECO:0000256" key="6">
    <source>
        <dbReference type="ARBA" id="ARBA00023136"/>
    </source>
</evidence>
<accession>A0A085JHA9</accession>
<dbReference type="CDD" id="cd17503">
    <property type="entry name" value="MFS_LmrB_MDR_like"/>
    <property type="match status" value="1"/>
</dbReference>
<feature type="transmembrane region" description="Helical" evidence="7">
    <location>
        <begin position="205"/>
        <end position="222"/>
    </location>
</feature>
<sequence>MHSEPGNASAPTPPSVRWQLWIVAIGFFMQSLDTTIVNTALPSMAKALHSSPLNMHMVIVSYVLTVAVMLPLSGWLADRLGVRNIFCSAIVLFTLGSVCCALSSTLDQLVMARVLQGMGGAMMVPVGRLTVMKIVPRAQYMAAMAFVTLPGQVGPLAGPTLGGLLVEYTSWHWIFLINIPVGIIGAWATLRLLPNYRLPGRRFDFRGFLLLAIAMASLTLALESREWTGDRTLWLSVLLSAGIGCLVLYPVYAFNRDNALFSLDLFKNPVYRIGLIGSMVARTGSGMLPFMIPLFLQLALGLSPFHAGLMMIPMVAGSMLIKRVVVRLVNTVGYRRALISSTLLLGLVVMLFPLLLRLDRIEGLPLVMFLLGGVNSVRFTTMNTLTLKELPDTLASSGNSLLSMVMQLSMSTGVTLAGLLLASSGHAALADTAALRQTFSMAWLLIGLFLWLPIIVFWFVPEDLSRNTLLNKGHRKS</sequence>
<keyword evidence="5 7" id="KW-1133">Transmembrane helix</keyword>
<evidence type="ECO:0000256" key="7">
    <source>
        <dbReference type="SAM" id="Phobius"/>
    </source>
</evidence>
<reference evidence="9 10" key="1">
    <citation type="submission" date="2014-05" db="EMBL/GenBank/DDBJ databases">
        <title>ATOL: Assembling a taxonomically balanced genome-scale reconstruction of the evolutionary history of the Enterobacteriaceae.</title>
        <authorList>
            <person name="Plunkett G.III."/>
            <person name="Neeno-Eckwall E.C."/>
            <person name="Glasner J.D."/>
            <person name="Perna N.T."/>
        </authorList>
    </citation>
    <scope>NUCLEOTIDE SEQUENCE [LARGE SCALE GENOMIC DNA]</scope>
    <source>
        <strain evidence="9 10">ATCC 33301</strain>
    </source>
</reference>
<organism evidence="9 10">
    <name type="scientific">Tatumella ptyseos ATCC 33301</name>
    <dbReference type="NCBI Taxonomy" id="1005995"/>
    <lineage>
        <taxon>Bacteria</taxon>
        <taxon>Pseudomonadati</taxon>
        <taxon>Pseudomonadota</taxon>
        <taxon>Gammaproteobacteria</taxon>
        <taxon>Enterobacterales</taxon>
        <taxon>Erwiniaceae</taxon>
        <taxon>Tatumella</taxon>
    </lineage>
</organism>
<keyword evidence="6 7" id="KW-0472">Membrane</keyword>
<feature type="domain" description="Major facilitator superfamily (MFS) profile" evidence="8">
    <location>
        <begin position="19"/>
        <end position="465"/>
    </location>
</feature>
<dbReference type="SUPFAM" id="SSF103473">
    <property type="entry name" value="MFS general substrate transporter"/>
    <property type="match status" value="1"/>
</dbReference>
<dbReference type="NCBIfam" id="NF007799">
    <property type="entry name" value="PRK10504.1"/>
    <property type="match status" value="1"/>
</dbReference>
<dbReference type="FunFam" id="1.20.1720.10:FF:000001">
    <property type="entry name" value="Putative multidrug resistance protein MdtD"/>
    <property type="match status" value="1"/>
</dbReference>
<name>A0A085JHA9_9GAMM</name>
<dbReference type="Pfam" id="PF07690">
    <property type="entry name" value="MFS_1"/>
    <property type="match status" value="2"/>
</dbReference>
<feature type="transmembrane region" description="Helical" evidence="7">
    <location>
        <begin position="82"/>
        <end position="103"/>
    </location>
</feature>
<feature type="transmembrane region" description="Helical" evidence="7">
    <location>
        <begin position="170"/>
        <end position="193"/>
    </location>
</feature>
<comment type="subcellular location">
    <subcellularLocation>
        <location evidence="1">Cell membrane</location>
        <topology evidence="1">Multi-pass membrane protein</topology>
    </subcellularLocation>
</comment>
<evidence type="ECO:0000256" key="1">
    <source>
        <dbReference type="ARBA" id="ARBA00004651"/>
    </source>
</evidence>
<feature type="transmembrane region" description="Helical" evidence="7">
    <location>
        <begin position="53"/>
        <end position="76"/>
    </location>
</feature>
<keyword evidence="10" id="KW-1185">Reference proteome</keyword>
<dbReference type="EMBL" id="JMPR01000028">
    <property type="protein sequence ID" value="KFD19855.1"/>
    <property type="molecule type" value="Genomic_DNA"/>
</dbReference>
<dbReference type="Proteomes" id="UP000028602">
    <property type="component" value="Unassembled WGS sequence"/>
</dbReference>